<reference evidence="1" key="1">
    <citation type="submission" date="2016-10" db="EMBL/GenBank/DDBJ databases">
        <authorList>
            <person name="Varghese N."/>
            <person name="Submissions S."/>
        </authorList>
    </citation>
    <scope>NUCLEOTIDE SEQUENCE [LARGE SCALE GENOMIC DNA]</scope>
    <source>
        <strain evidence="1">DSM 22082</strain>
    </source>
</reference>
<dbReference type="AlphaFoldDB" id="A0A1H1QGF7"/>
<evidence type="ECO:0000313" key="2">
    <source>
        <dbReference type="Proteomes" id="UP000199700"/>
    </source>
</evidence>
<dbReference type="RefSeq" id="WP_157691381.1">
    <property type="nucleotide sequence ID" value="NZ_LT629739.1"/>
</dbReference>
<gene>
    <name evidence="1" type="ORF">SAMN04489751_1521</name>
</gene>
<protein>
    <submittedName>
        <fullName evidence="1">Uncharacterized protein</fullName>
    </submittedName>
</protein>
<keyword evidence="2" id="KW-1185">Reference proteome</keyword>
<dbReference type="OrthoDB" id="4804297at2"/>
<dbReference type="Proteomes" id="UP000199700">
    <property type="component" value="Chromosome"/>
</dbReference>
<dbReference type="EMBL" id="LT629739">
    <property type="protein sequence ID" value="SDS22552.1"/>
    <property type="molecule type" value="Genomic_DNA"/>
</dbReference>
<name>A0A1H1QGF7_BRESA</name>
<sequence length="143" mass="16014">MTRETNESWPGFSSEESLQWARALLSHSPQALPASYKGLALADIKNGKPHAGPDWVRTAEQARAIDFTPVLYNSLFNSLQAIDPDSFLWHPQNRQISQRACVPGIPFETQLWKEWPQLVLTDGFSPGTAAELVLTFADLTYRS</sequence>
<proteinExistence type="predicted"/>
<accession>A0A1H1QGF7</accession>
<organism evidence="1 2">
    <name type="scientific">Brevibacterium sandarakinum</name>
    <dbReference type="NCBI Taxonomy" id="629680"/>
    <lineage>
        <taxon>Bacteria</taxon>
        <taxon>Bacillati</taxon>
        <taxon>Actinomycetota</taxon>
        <taxon>Actinomycetes</taxon>
        <taxon>Micrococcales</taxon>
        <taxon>Brevibacteriaceae</taxon>
        <taxon>Brevibacterium</taxon>
    </lineage>
</organism>
<evidence type="ECO:0000313" key="1">
    <source>
        <dbReference type="EMBL" id="SDS22552.1"/>
    </source>
</evidence>